<dbReference type="InterPro" id="IPR027417">
    <property type="entry name" value="P-loop_NTPase"/>
</dbReference>
<dbReference type="AlphaFoldDB" id="A0A4Q7YDG2"/>
<dbReference type="NCBIfam" id="NF040713">
    <property type="entry name" value="ZapE"/>
    <property type="match status" value="1"/>
</dbReference>
<keyword evidence="2 3" id="KW-0067">ATP-binding</keyword>
<dbReference type="Gene3D" id="3.40.50.300">
    <property type="entry name" value="P-loop containing nucleotide triphosphate hydrolases"/>
    <property type="match status" value="1"/>
</dbReference>
<proteinExistence type="inferred from homology"/>
<sequence length="370" mass="42824">MSESLATPREKYLADVASGEFRPDEAQAAAVEELQRIWESLVARYESAQTARGFGRRKLARQMQQPVEGLYLWGGVGRGKTYLMDLFCDSLPFRRKMRMHFHRFMQRVHQELRSLSGEADPLEKVADRIRAEAVVICFDEFFVSNITDAMILKNLFEALFARGMTLVATSNIIPDRLYENGLQRDRFLPAIGLVKQHCRVLNVDSGIDYRLRVLTHVELYHCPLDAQAEASLQRSFGELAHGAHVYEGDLEINDRPVKVRARTDDVLWCEFDELCEKPRSAQDYIELAREYHTVLISNVPQLGELRDNAARRFINMIDEFYDRQVKVILSAEVPIAEIYTKGRLNFEIRRTQSRLQEMQSLEYLQLPHLP</sequence>
<evidence type="ECO:0000256" key="3">
    <source>
        <dbReference type="HAMAP-Rule" id="MF_01919"/>
    </source>
</evidence>
<keyword evidence="3" id="KW-0963">Cytoplasm</keyword>
<comment type="function">
    <text evidence="3">Reduces the stability of FtsZ polymers in the presence of ATP.</text>
</comment>
<dbReference type="InterPro" id="IPR005654">
    <property type="entry name" value="ATPase_AFG1-like"/>
</dbReference>
<keyword evidence="1 3" id="KW-0547">Nucleotide-binding</keyword>
<name>A0A4Q7YDG2_9GAMM</name>
<dbReference type="RefSeq" id="WP_130415864.1">
    <property type="nucleotide sequence ID" value="NZ_SHKX01000018.1"/>
</dbReference>
<dbReference type="OrthoDB" id="9774491at2"/>
<keyword evidence="5" id="KW-1185">Reference proteome</keyword>
<comment type="similarity">
    <text evidence="3">Belongs to the AFG1 ATPase family. ZapE subfamily.</text>
</comment>
<dbReference type="EMBL" id="SHKX01000018">
    <property type="protein sequence ID" value="RZU35352.1"/>
    <property type="molecule type" value="Genomic_DNA"/>
</dbReference>
<dbReference type="Pfam" id="PF03969">
    <property type="entry name" value="AFG1_ATPase"/>
    <property type="match status" value="1"/>
</dbReference>
<dbReference type="Proteomes" id="UP000292423">
    <property type="component" value="Unassembled WGS sequence"/>
</dbReference>
<dbReference type="SUPFAM" id="SSF52540">
    <property type="entry name" value="P-loop containing nucleoside triphosphate hydrolases"/>
    <property type="match status" value="1"/>
</dbReference>
<evidence type="ECO:0000313" key="4">
    <source>
        <dbReference type="EMBL" id="RZU35352.1"/>
    </source>
</evidence>
<evidence type="ECO:0000256" key="2">
    <source>
        <dbReference type="ARBA" id="ARBA00022840"/>
    </source>
</evidence>
<dbReference type="GO" id="GO:0005737">
    <property type="term" value="C:cytoplasm"/>
    <property type="evidence" value="ECO:0007669"/>
    <property type="project" value="UniProtKB-SubCell"/>
</dbReference>
<evidence type="ECO:0000256" key="1">
    <source>
        <dbReference type="ARBA" id="ARBA00022741"/>
    </source>
</evidence>
<comment type="subcellular location">
    <subcellularLocation>
        <location evidence="3">Cytoplasm</location>
    </subcellularLocation>
</comment>
<keyword evidence="3" id="KW-0131">Cell cycle</keyword>
<evidence type="ECO:0000313" key="5">
    <source>
        <dbReference type="Proteomes" id="UP000292423"/>
    </source>
</evidence>
<keyword evidence="3 4" id="KW-0132">Cell division</keyword>
<organism evidence="4 5">
    <name type="scientific">Fluviicoccus keumensis</name>
    <dbReference type="NCBI Taxonomy" id="1435465"/>
    <lineage>
        <taxon>Bacteria</taxon>
        <taxon>Pseudomonadati</taxon>
        <taxon>Pseudomonadota</taxon>
        <taxon>Gammaproteobacteria</taxon>
        <taxon>Moraxellales</taxon>
        <taxon>Moraxellaceae</taxon>
        <taxon>Fluviicoccus</taxon>
    </lineage>
</organism>
<comment type="caution">
    <text evidence="4">The sequence shown here is derived from an EMBL/GenBank/DDBJ whole genome shotgun (WGS) entry which is preliminary data.</text>
</comment>
<dbReference type="HAMAP" id="MF_01919">
    <property type="entry name" value="ZapE"/>
    <property type="match status" value="1"/>
</dbReference>
<dbReference type="PANTHER" id="PTHR12169">
    <property type="entry name" value="ATPASE N2B"/>
    <property type="match status" value="1"/>
</dbReference>
<dbReference type="GO" id="GO:0032153">
    <property type="term" value="C:cell division site"/>
    <property type="evidence" value="ECO:0007669"/>
    <property type="project" value="TreeGrafter"/>
</dbReference>
<dbReference type="GO" id="GO:0051301">
    <property type="term" value="P:cell division"/>
    <property type="evidence" value="ECO:0007669"/>
    <property type="project" value="UniProtKB-UniRule"/>
</dbReference>
<accession>A0A4Q7YDG2</accession>
<dbReference type="GO" id="GO:0005524">
    <property type="term" value="F:ATP binding"/>
    <property type="evidence" value="ECO:0007669"/>
    <property type="project" value="UniProtKB-UniRule"/>
</dbReference>
<reference evidence="4 5" key="1">
    <citation type="submission" date="2019-02" db="EMBL/GenBank/DDBJ databases">
        <title>Genomic Encyclopedia of Type Strains, Phase IV (KMG-IV): sequencing the most valuable type-strain genomes for metagenomic binning, comparative biology and taxonomic classification.</title>
        <authorList>
            <person name="Goeker M."/>
        </authorList>
    </citation>
    <scope>NUCLEOTIDE SEQUENCE [LARGE SCALE GENOMIC DNA]</scope>
    <source>
        <strain evidence="4 5">DSM 105135</strain>
    </source>
</reference>
<feature type="binding site" evidence="3">
    <location>
        <begin position="74"/>
        <end position="81"/>
    </location>
    <ligand>
        <name>ATP</name>
        <dbReference type="ChEBI" id="CHEBI:30616"/>
    </ligand>
</feature>
<keyword evidence="3" id="KW-0378">Hydrolase</keyword>
<protein>
    <recommendedName>
        <fullName evidence="3">Cell division protein ZapE</fullName>
    </recommendedName>
    <alternativeName>
        <fullName evidence="3">Z ring-associated protein ZapE</fullName>
    </alternativeName>
</protein>
<dbReference type="InterPro" id="IPR030870">
    <property type="entry name" value="ZapE"/>
</dbReference>
<dbReference type="PANTHER" id="PTHR12169:SF6">
    <property type="entry name" value="AFG1-LIKE ATPASE"/>
    <property type="match status" value="1"/>
</dbReference>
<dbReference type="GO" id="GO:0016887">
    <property type="term" value="F:ATP hydrolysis activity"/>
    <property type="evidence" value="ECO:0007669"/>
    <property type="project" value="UniProtKB-UniRule"/>
</dbReference>
<comment type="subunit">
    <text evidence="3">Interacts with FtsZ.</text>
</comment>
<gene>
    <name evidence="3" type="primary">zapE</name>
    <name evidence="4" type="ORF">EV700_3304</name>
</gene>